<dbReference type="EMBL" id="JALGAR010000001">
    <property type="protein sequence ID" value="MCI4657047.1"/>
    <property type="molecule type" value="Genomic_DNA"/>
</dbReference>
<sequence>MTTGDNGVAIMICVKRAVPAAILCGVLAVTLAACAGADGASPPAAVPSVSSSTVATDAATAPTGTPAADPASAPTSIVLHSDRLEVVDAAGVQRGSVDYTEPIANAVAILVAATGTQPVVAPSAHVVESDPGTSYSWDGITLTDPVTAVESDWQFDWYARVDGPSSGALPITTAAGVQVGQTKGDVDARAPGALTPVEVTGGTVYDGTFEERTVATGASGEAMTYSVRVRVGKAPAVVTTLIAPAQNWGG</sequence>
<keyword evidence="1" id="KW-0732">Signal</keyword>
<dbReference type="RefSeq" id="WP_243011062.1">
    <property type="nucleotide sequence ID" value="NZ_JALGAR010000001.1"/>
</dbReference>
<name>A0AA41QSU7_9MICO</name>
<accession>A0AA41QSU7</accession>
<feature type="signal peptide" evidence="1">
    <location>
        <begin position="1"/>
        <end position="35"/>
    </location>
</feature>
<reference evidence="2" key="1">
    <citation type="submission" date="2022-03" db="EMBL/GenBank/DDBJ databases">
        <title>Cryobacterium sp. nov. strain ZS14-85, isolated from Antarctic soil.</title>
        <authorList>
            <person name="Li J."/>
            <person name="Niu G."/>
        </authorList>
    </citation>
    <scope>NUCLEOTIDE SEQUENCE</scope>
    <source>
        <strain evidence="2">ZS14-85</strain>
    </source>
</reference>
<evidence type="ECO:0000313" key="3">
    <source>
        <dbReference type="Proteomes" id="UP001165341"/>
    </source>
</evidence>
<gene>
    <name evidence="2" type="ORF">MQH31_04365</name>
</gene>
<proteinExistence type="predicted"/>
<evidence type="ECO:0000313" key="2">
    <source>
        <dbReference type="EMBL" id="MCI4657047.1"/>
    </source>
</evidence>
<dbReference type="AlphaFoldDB" id="A0AA41QSU7"/>
<protein>
    <recommendedName>
        <fullName evidence="4">LppX_LprAFG lipoprotein</fullName>
    </recommendedName>
</protein>
<dbReference type="Proteomes" id="UP001165341">
    <property type="component" value="Unassembled WGS sequence"/>
</dbReference>
<keyword evidence="3" id="KW-1185">Reference proteome</keyword>
<organism evidence="2 3">
    <name type="scientific">Cryobacterium zhongshanensis</name>
    <dbReference type="NCBI Taxonomy" id="2928153"/>
    <lineage>
        <taxon>Bacteria</taxon>
        <taxon>Bacillati</taxon>
        <taxon>Actinomycetota</taxon>
        <taxon>Actinomycetes</taxon>
        <taxon>Micrococcales</taxon>
        <taxon>Microbacteriaceae</taxon>
        <taxon>Cryobacterium</taxon>
    </lineage>
</organism>
<evidence type="ECO:0000256" key="1">
    <source>
        <dbReference type="SAM" id="SignalP"/>
    </source>
</evidence>
<feature type="chain" id="PRO_5041468019" description="LppX_LprAFG lipoprotein" evidence="1">
    <location>
        <begin position="36"/>
        <end position="250"/>
    </location>
</feature>
<comment type="caution">
    <text evidence="2">The sequence shown here is derived from an EMBL/GenBank/DDBJ whole genome shotgun (WGS) entry which is preliminary data.</text>
</comment>
<evidence type="ECO:0008006" key="4">
    <source>
        <dbReference type="Google" id="ProtNLM"/>
    </source>
</evidence>